<dbReference type="STRING" id="2018661.A0A2A2LKG6"/>
<dbReference type="GO" id="GO:0045944">
    <property type="term" value="P:positive regulation of transcription by RNA polymerase II"/>
    <property type="evidence" value="ECO:0007669"/>
    <property type="project" value="TreeGrafter"/>
</dbReference>
<organism evidence="3 4">
    <name type="scientific">Diploscapter pachys</name>
    <dbReference type="NCBI Taxonomy" id="2018661"/>
    <lineage>
        <taxon>Eukaryota</taxon>
        <taxon>Metazoa</taxon>
        <taxon>Ecdysozoa</taxon>
        <taxon>Nematoda</taxon>
        <taxon>Chromadorea</taxon>
        <taxon>Rhabditida</taxon>
        <taxon>Rhabditina</taxon>
        <taxon>Rhabditomorpha</taxon>
        <taxon>Rhabditoidea</taxon>
        <taxon>Rhabditidae</taxon>
        <taxon>Diploscapter</taxon>
    </lineage>
</organism>
<evidence type="ECO:0000313" key="4">
    <source>
        <dbReference type="Proteomes" id="UP000218231"/>
    </source>
</evidence>
<comment type="caution">
    <text evidence="3">The sequence shown here is derived from an EMBL/GenBank/DDBJ whole genome shotgun (WGS) entry which is preliminary data.</text>
</comment>
<accession>A0A2A2LKG6</accession>
<proteinExistence type="predicted"/>
<evidence type="ECO:0000313" key="3">
    <source>
        <dbReference type="EMBL" id="PAV86517.1"/>
    </source>
</evidence>
<feature type="region of interest" description="Disordered" evidence="1">
    <location>
        <begin position="173"/>
        <end position="214"/>
    </location>
</feature>
<keyword evidence="4" id="KW-1185">Reference proteome</keyword>
<dbReference type="SMART" id="SM00513">
    <property type="entry name" value="SAP"/>
    <property type="match status" value="1"/>
</dbReference>
<dbReference type="PANTHER" id="PTHR22793">
    <property type="entry name" value="MYOCARDIN-RELATED TRANSCRIPTION FACTOR-RELATED"/>
    <property type="match status" value="1"/>
</dbReference>
<dbReference type="Gene3D" id="1.10.720.30">
    <property type="entry name" value="SAP domain"/>
    <property type="match status" value="1"/>
</dbReference>
<dbReference type="GO" id="GO:0005634">
    <property type="term" value="C:nucleus"/>
    <property type="evidence" value="ECO:0007669"/>
    <property type="project" value="TreeGrafter"/>
</dbReference>
<dbReference type="SUPFAM" id="SSF68906">
    <property type="entry name" value="SAP domain"/>
    <property type="match status" value="1"/>
</dbReference>
<feature type="domain" description="SAP" evidence="2">
    <location>
        <begin position="131"/>
        <end position="165"/>
    </location>
</feature>
<dbReference type="Pfam" id="PF02037">
    <property type="entry name" value="SAP"/>
    <property type="match status" value="1"/>
</dbReference>
<evidence type="ECO:0000256" key="1">
    <source>
        <dbReference type="SAM" id="MobiDB-lite"/>
    </source>
</evidence>
<dbReference type="InterPro" id="IPR003034">
    <property type="entry name" value="SAP_dom"/>
</dbReference>
<reference evidence="3 4" key="1">
    <citation type="journal article" date="2017" name="Curr. Biol.">
        <title>Genome architecture and evolution of a unichromosomal asexual nematode.</title>
        <authorList>
            <person name="Fradin H."/>
            <person name="Zegar C."/>
            <person name="Gutwein M."/>
            <person name="Lucas J."/>
            <person name="Kovtun M."/>
            <person name="Corcoran D."/>
            <person name="Baugh L.R."/>
            <person name="Kiontke K."/>
            <person name="Gunsalus K."/>
            <person name="Fitch D.H."/>
            <person name="Piano F."/>
        </authorList>
    </citation>
    <scope>NUCLEOTIDE SEQUENCE [LARGE SCALE GENOMIC DNA]</scope>
    <source>
        <strain evidence="3">PF1309</strain>
    </source>
</reference>
<gene>
    <name evidence="3" type="ORF">WR25_24250</name>
</gene>
<feature type="compositionally biased region" description="Low complexity" evidence="1">
    <location>
        <begin position="179"/>
        <end position="200"/>
    </location>
</feature>
<feature type="region of interest" description="Disordered" evidence="1">
    <location>
        <begin position="19"/>
        <end position="52"/>
    </location>
</feature>
<dbReference type="InterPro" id="IPR036361">
    <property type="entry name" value="SAP_dom_sf"/>
</dbReference>
<dbReference type="EMBL" id="LIAE01006660">
    <property type="protein sequence ID" value="PAV86517.1"/>
    <property type="molecule type" value="Genomic_DNA"/>
</dbReference>
<protein>
    <recommendedName>
        <fullName evidence="2">SAP domain-containing protein</fullName>
    </recommendedName>
</protein>
<dbReference type="PANTHER" id="PTHR22793:SF12">
    <property type="entry name" value="MYOCARDIN-RELATED TRANSCRIPTION FACTOR, ISOFORM H"/>
    <property type="match status" value="1"/>
</dbReference>
<dbReference type="AlphaFoldDB" id="A0A2A2LKG6"/>
<name>A0A2A2LKG6_9BILA</name>
<dbReference type="Proteomes" id="UP000218231">
    <property type="component" value="Unassembled WGS sequence"/>
</dbReference>
<dbReference type="GO" id="GO:0003713">
    <property type="term" value="F:transcription coactivator activity"/>
    <property type="evidence" value="ECO:0007669"/>
    <property type="project" value="TreeGrafter"/>
</dbReference>
<dbReference type="InterPro" id="IPR043451">
    <property type="entry name" value="Myocardin-like"/>
</dbReference>
<feature type="compositionally biased region" description="Polar residues" evidence="1">
    <location>
        <begin position="202"/>
        <end position="214"/>
    </location>
</feature>
<dbReference type="PROSITE" id="PS50800">
    <property type="entry name" value="SAP"/>
    <property type="match status" value="1"/>
</dbReference>
<feature type="region of interest" description="Disordered" evidence="1">
    <location>
        <begin position="92"/>
        <end position="120"/>
    </location>
</feature>
<dbReference type="OrthoDB" id="197676at2759"/>
<evidence type="ECO:0000259" key="2">
    <source>
        <dbReference type="PROSITE" id="PS50800"/>
    </source>
</evidence>
<sequence>MEVLPNALPRPLSKPVNVLMNKGLMRKTKPSPYKTAEPMPVKPKTKSFDNKEDAYLADKKAISEASSDVEQNSNYKLLLQQQQLFLQYQQNEDQTDLSLSNGSPDMPPLSSPPNNLVSSTNQILRPAPRRLSCMKVSELKNECKKRNLPVSGPKPHLVDRLRIYEREILGCTPAPSPEPSETSLPSVVNGTSSSSQSVMVIDNQNGGMVSEANS</sequence>